<feature type="non-terminal residue" evidence="14">
    <location>
        <position position="1"/>
    </location>
</feature>
<dbReference type="EC" id="2.7.11.1" evidence="1"/>
<dbReference type="RefSeq" id="WP_264328264.1">
    <property type="nucleotide sequence ID" value="NZ_JADEXQ010000209.1"/>
</dbReference>
<evidence type="ECO:0000256" key="2">
    <source>
        <dbReference type="ARBA" id="ARBA00022527"/>
    </source>
</evidence>
<evidence type="ECO:0000256" key="7">
    <source>
        <dbReference type="ARBA" id="ARBA00022777"/>
    </source>
</evidence>
<evidence type="ECO:0000256" key="3">
    <source>
        <dbReference type="ARBA" id="ARBA00022614"/>
    </source>
</evidence>
<dbReference type="SUPFAM" id="SSF52058">
    <property type="entry name" value="L domain-like"/>
    <property type="match status" value="1"/>
</dbReference>
<proteinExistence type="predicted"/>
<feature type="compositionally biased region" description="Basic and acidic residues" evidence="12">
    <location>
        <begin position="692"/>
        <end position="707"/>
    </location>
</feature>
<keyword evidence="8" id="KW-0067">ATP-binding</keyword>
<dbReference type="EMBL" id="JADEXQ010000209">
    <property type="protein sequence ID" value="MBE9033464.1"/>
    <property type="molecule type" value="Genomic_DNA"/>
</dbReference>
<dbReference type="Gene3D" id="3.80.10.10">
    <property type="entry name" value="Ribonuclease Inhibitor"/>
    <property type="match status" value="1"/>
</dbReference>
<comment type="catalytic activity">
    <reaction evidence="10">
        <text>L-threonyl-[protein] + ATP = O-phospho-L-threonyl-[protein] + ADP + H(+)</text>
        <dbReference type="Rhea" id="RHEA:46608"/>
        <dbReference type="Rhea" id="RHEA-COMP:11060"/>
        <dbReference type="Rhea" id="RHEA-COMP:11605"/>
        <dbReference type="ChEBI" id="CHEBI:15378"/>
        <dbReference type="ChEBI" id="CHEBI:30013"/>
        <dbReference type="ChEBI" id="CHEBI:30616"/>
        <dbReference type="ChEBI" id="CHEBI:61977"/>
        <dbReference type="ChEBI" id="CHEBI:456216"/>
        <dbReference type="EC" id="2.7.11.1"/>
    </reaction>
</comment>
<dbReference type="PROSITE" id="PS51424">
    <property type="entry name" value="ROC"/>
    <property type="match status" value="1"/>
</dbReference>
<dbReference type="InterPro" id="IPR032171">
    <property type="entry name" value="COR-A"/>
</dbReference>
<dbReference type="Gene3D" id="3.30.310.200">
    <property type="match status" value="1"/>
</dbReference>
<keyword evidence="5" id="KW-0677">Repeat</keyword>
<evidence type="ECO:0000256" key="9">
    <source>
        <dbReference type="ARBA" id="ARBA00023134"/>
    </source>
</evidence>
<dbReference type="InterPro" id="IPR003591">
    <property type="entry name" value="Leu-rich_rpt_typical-subtyp"/>
</dbReference>
<keyword evidence="3" id="KW-0433">Leucine-rich repeat</keyword>
<evidence type="ECO:0000256" key="4">
    <source>
        <dbReference type="ARBA" id="ARBA00022679"/>
    </source>
</evidence>
<dbReference type="InterPro" id="IPR032675">
    <property type="entry name" value="LRR_dom_sf"/>
</dbReference>
<keyword evidence="4" id="KW-0808">Transferase</keyword>
<dbReference type="InterPro" id="IPR055414">
    <property type="entry name" value="LRR_R13L4/SHOC2-like"/>
</dbReference>
<protein>
    <recommendedName>
        <fullName evidence="1">non-specific serine/threonine protein kinase</fullName>
        <ecNumber evidence="1">2.7.11.1</ecNumber>
    </recommendedName>
</protein>
<dbReference type="Pfam" id="PF13855">
    <property type="entry name" value="LRR_8"/>
    <property type="match status" value="1"/>
</dbReference>
<reference evidence="14" key="1">
    <citation type="submission" date="2020-10" db="EMBL/GenBank/DDBJ databases">
        <authorList>
            <person name="Castelo-Branco R."/>
            <person name="Eusebio N."/>
            <person name="Adriana R."/>
            <person name="Vieira A."/>
            <person name="Brugerolle De Fraissinette N."/>
            <person name="Rezende De Castro R."/>
            <person name="Schneider M.P."/>
            <person name="Vasconcelos V."/>
            <person name="Leao P.N."/>
        </authorList>
    </citation>
    <scope>NUCLEOTIDE SEQUENCE</scope>
    <source>
        <strain evidence="14">LEGE 11480</strain>
    </source>
</reference>
<dbReference type="SUPFAM" id="SSF52540">
    <property type="entry name" value="P-loop containing nucleoside triphosphate hydrolases"/>
    <property type="match status" value="1"/>
</dbReference>
<evidence type="ECO:0000256" key="10">
    <source>
        <dbReference type="ARBA" id="ARBA00047899"/>
    </source>
</evidence>
<dbReference type="PANTHER" id="PTHR24366:SF96">
    <property type="entry name" value="LEUCINE RICH REPEAT CONTAINING 53"/>
    <property type="match status" value="1"/>
</dbReference>
<comment type="catalytic activity">
    <reaction evidence="11">
        <text>L-seryl-[protein] + ATP = O-phospho-L-seryl-[protein] + ADP + H(+)</text>
        <dbReference type="Rhea" id="RHEA:17989"/>
        <dbReference type="Rhea" id="RHEA-COMP:9863"/>
        <dbReference type="Rhea" id="RHEA-COMP:11604"/>
        <dbReference type="ChEBI" id="CHEBI:15378"/>
        <dbReference type="ChEBI" id="CHEBI:29999"/>
        <dbReference type="ChEBI" id="CHEBI:30616"/>
        <dbReference type="ChEBI" id="CHEBI:83421"/>
        <dbReference type="ChEBI" id="CHEBI:456216"/>
        <dbReference type="EC" id="2.7.11.1"/>
    </reaction>
</comment>
<evidence type="ECO:0000313" key="15">
    <source>
        <dbReference type="Proteomes" id="UP000625316"/>
    </source>
</evidence>
<dbReference type="InterPro" id="IPR027417">
    <property type="entry name" value="P-loop_NTPase"/>
</dbReference>
<gene>
    <name evidence="14" type="ORF">IQ266_27410</name>
</gene>
<dbReference type="PANTHER" id="PTHR24366">
    <property type="entry name" value="IG(IMMUNOGLOBULIN) AND LRR(LEUCINE RICH REPEAT) DOMAINS"/>
    <property type="match status" value="1"/>
</dbReference>
<evidence type="ECO:0000259" key="13">
    <source>
        <dbReference type="PROSITE" id="PS51424"/>
    </source>
</evidence>
<dbReference type="GO" id="GO:0005524">
    <property type="term" value="F:ATP binding"/>
    <property type="evidence" value="ECO:0007669"/>
    <property type="project" value="UniProtKB-KW"/>
</dbReference>
<comment type="caution">
    <text evidence="14">The sequence shown here is derived from an EMBL/GenBank/DDBJ whole genome shotgun (WGS) entry which is preliminary data.</text>
</comment>
<evidence type="ECO:0000256" key="1">
    <source>
        <dbReference type="ARBA" id="ARBA00012513"/>
    </source>
</evidence>
<name>A0A928VWI8_9CYAN</name>
<accession>A0A928VWI8</accession>
<keyword evidence="15" id="KW-1185">Reference proteome</keyword>
<keyword evidence="9" id="KW-0342">GTP-binding</keyword>
<evidence type="ECO:0000313" key="14">
    <source>
        <dbReference type="EMBL" id="MBE9033464.1"/>
    </source>
</evidence>
<feature type="domain" description="Roc" evidence="13">
    <location>
        <begin position="198"/>
        <end position="368"/>
    </location>
</feature>
<keyword evidence="2" id="KW-0723">Serine/threonine-protein kinase</keyword>
<dbReference type="Pfam" id="PF25497">
    <property type="entry name" value="COR-B"/>
    <property type="match status" value="1"/>
</dbReference>
<dbReference type="GO" id="GO:0004674">
    <property type="term" value="F:protein serine/threonine kinase activity"/>
    <property type="evidence" value="ECO:0007669"/>
    <property type="project" value="UniProtKB-KW"/>
</dbReference>
<keyword evidence="6" id="KW-0547">Nucleotide-binding</keyword>
<evidence type="ECO:0000256" key="5">
    <source>
        <dbReference type="ARBA" id="ARBA00022737"/>
    </source>
</evidence>
<dbReference type="SMART" id="SM00365">
    <property type="entry name" value="LRR_SD22"/>
    <property type="match status" value="6"/>
</dbReference>
<dbReference type="Proteomes" id="UP000625316">
    <property type="component" value="Unassembled WGS sequence"/>
</dbReference>
<dbReference type="SMART" id="SM00364">
    <property type="entry name" value="LRR_BAC"/>
    <property type="match status" value="6"/>
</dbReference>
<dbReference type="Gene3D" id="1.10.10.10">
    <property type="entry name" value="Winged helix-like DNA-binding domain superfamily/Winged helix DNA-binding domain"/>
    <property type="match status" value="1"/>
</dbReference>
<keyword evidence="7" id="KW-0418">Kinase</keyword>
<organism evidence="14 15">
    <name type="scientific">Romeriopsis navalis LEGE 11480</name>
    <dbReference type="NCBI Taxonomy" id="2777977"/>
    <lineage>
        <taxon>Bacteria</taxon>
        <taxon>Bacillati</taxon>
        <taxon>Cyanobacteriota</taxon>
        <taxon>Cyanophyceae</taxon>
        <taxon>Leptolyngbyales</taxon>
        <taxon>Leptolyngbyaceae</taxon>
        <taxon>Romeriopsis</taxon>
        <taxon>Romeriopsis navalis</taxon>
    </lineage>
</organism>
<dbReference type="PRINTS" id="PR00449">
    <property type="entry name" value="RASTRNSFRMNG"/>
</dbReference>
<dbReference type="Gene3D" id="1.10.10.2200">
    <property type="match status" value="1"/>
</dbReference>
<dbReference type="Pfam" id="PF23598">
    <property type="entry name" value="LRR_14"/>
    <property type="match status" value="1"/>
</dbReference>
<dbReference type="Gene3D" id="3.40.50.300">
    <property type="entry name" value="P-loop containing nucleotide triphosphate hydrolases"/>
    <property type="match status" value="1"/>
</dbReference>
<feature type="region of interest" description="Disordered" evidence="12">
    <location>
        <begin position="688"/>
        <end position="735"/>
    </location>
</feature>
<dbReference type="Pfam" id="PF16095">
    <property type="entry name" value="COR-A"/>
    <property type="match status" value="1"/>
</dbReference>
<dbReference type="InterPro" id="IPR057263">
    <property type="entry name" value="COR-B"/>
</dbReference>
<dbReference type="InterPro" id="IPR036388">
    <property type="entry name" value="WH-like_DNA-bd_sf"/>
</dbReference>
<evidence type="ECO:0000256" key="12">
    <source>
        <dbReference type="SAM" id="MobiDB-lite"/>
    </source>
</evidence>
<evidence type="ECO:0000256" key="8">
    <source>
        <dbReference type="ARBA" id="ARBA00022840"/>
    </source>
</evidence>
<dbReference type="PROSITE" id="PS51450">
    <property type="entry name" value="LRR"/>
    <property type="match status" value="6"/>
</dbReference>
<evidence type="ECO:0000256" key="11">
    <source>
        <dbReference type="ARBA" id="ARBA00048679"/>
    </source>
</evidence>
<sequence length="875" mass="100134">ISEIPSAISQLTSLTKLYLSKNQISEIPEWIGGLTELTELDLSENQISEIPSAISQLTSLTKLYLSKNQISEIPEWIGGLTELTELDLWENQISKLPSAISQLTSLTKLDLEKNQIIEIPDWVSDLGSLVLLDLANNQIRELPQALQSLTALNTLRLSNNPLSIPAETLRQGWGKKVRDPGNPKAILDYYFTTRDPEQTAILYEAKLLLVGEGGSGKTSLANKLLQSDYELKPETEDTSTEGIDILDWEFTGTNGQPYRIHIWDFGGQEIYHQTHQFFLTERACYLLVADSRKENTDHYFWLQSIQLLGKSSPVHLIQNEKQNRTCNLNIKQLRGEFENLRETHRINLADNRGLEELQPTLQHELEKLIAKGIPFPNKWLAVRYSLENDARNYIDYSEYGNICRQHGITSCDQMDDLSHFLHELGICLHFQKDPILRHRLILKPNWGTTAVYKILDNPTVRQNLGQFTDTDLDNIWSDKQYADMRHELLQLMKEFKVCYEIPGRKGHYIAPHLLSSESPTFPWNEEQNLILRYDYKNFMPKGILTRFIVEMHRDIENVTDPENAHVWKTGVVLVSGRTRAEITEYYHQRKIHIRVSGPRPRDFLTIINRKFAEIHHEFYDDALCEPNPPFDTLIPCNCPICKLSLNPYLFPLDRLHAYIDRKNHAIQCYESGENVGVRGLIDGVIEEETCDDERNPENRYDDYRDYPENQIEQFSGEPDYDRRSTRRHRSNPGAAIPPVIIENHIHSTNQQGKTMTNDKSYTWTGDKVAGNKMQIETVRGDAVAGNKIVNSQNLPQAAQDIKALISQLSSDYDTSTQSGKRKLSDKILDTLEGDSTIQTRALNALKEAGKTAFEEAIDHPIAKVLVAGLEGYMEE</sequence>
<dbReference type="Pfam" id="PF08477">
    <property type="entry name" value="Roc"/>
    <property type="match status" value="1"/>
</dbReference>
<dbReference type="InterPro" id="IPR020859">
    <property type="entry name" value="ROC"/>
</dbReference>
<dbReference type="AlphaFoldDB" id="A0A928VWI8"/>
<dbReference type="InterPro" id="IPR001611">
    <property type="entry name" value="Leu-rich_rpt"/>
</dbReference>
<dbReference type="SMART" id="SM00369">
    <property type="entry name" value="LRR_TYP"/>
    <property type="match status" value="7"/>
</dbReference>
<evidence type="ECO:0000256" key="6">
    <source>
        <dbReference type="ARBA" id="ARBA00022741"/>
    </source>
</evidence>